<sequence>MKGFIRKATLILMLLALPVIATAEVVNINKADAQTLASELKGIGASKAEAIIRFRQEHGSFTSLDQLTLVPGVGDKLLSRLRPMLSLGSD</sequence>
<dbReference type="InterPro" id="IPR051675">
    <property type="entry name" value="Endo/Exo/Phosphatase_dom_1"/>
</dbReference>
<dbReference type="GO" id="GO:0015628">
    <property type="term" value="P:protein secretion by the type II secretion system"/>
    <property type="evidence" value="ECO:0007669"/>
    <property type="project" value="TreeGrafter"/>
</dbReference>
<dbReference type="PANTHER" id="PTHR21180">
    <property type="entry name" value="ENDONUCLEASE/EXONUCLEASE/PHOSPHATASE FAMILY DOMAIN-CONTAINING PROTEIN 1"/>
    <property type="match status" value="1"/>
</dbReference>
<dbReference type="PANTHER" id="PTHR21180:SF32">
    <property type="entry name" value="ENDONUCLEASE_EXONUCLEASE_PHOSPHATASE FAMILY DOMAIN-CONTAINING PROTEIN 1"/>
    <property type="match status" value="1"/>
</dbReference>
<dbReference type="NCBIfam" id="TIGR00426">
    <property type="entry name" value="competence protein ComEA helix-hairpin-helix repeat region"/>
    <property type="match status" value="1"/>
</dbReference>
<keyword evidence="1" id="KW-0732">Signal</keyword>
<dbReference type="InterPro" id="IPR010994">
    <property type="entry name" value="RuvA_2-like"/>
</dbReference>
<protein>
    <submittedName>
        <fullName evidence="2">Competence protein ComEA</fullName>
    </submittedName>
</protein>
<dbReference type="GO" id="GO:0015627">
    <property type="term" value="C:type II protein secretion system complex"/>
    <property type="evidence" value="ECO:0007669"/>
    <property type="project" value="TreeGrafter"/>
</dbReference>
<dbReference type="Proteomes" id="UP000254771">
    <property type="component" value="Unassembled WGS sequence"/>
</dbReference>
<dbReference type="Gene3D" id="1.10.150.280">
    <property type="entry name" value="AF1531-like domain"/>
    <property type="match status" value="1"/>
</dbReference>
<dbReference type="SUPFAM" id="SSF47781">
    <property type="entry name" value="RuvA domain 2-like"/>
    <property type="match status" value="1"/>
</dbReference>
<comment type="caution">
    <text evidence="2">The sequence shown here is derived from an EMBL/GenBank/DDBJ whole genome shotgun (WGS) entry which is preliminary data.</text>
</comment>
<evidence type="ECO:0000256" key="1">
    <source>
        <dbReference type="SAM" id="SignalP"/>
    </source>
</evidence>
<evidence type="ECO:0000313" key="3">
    <source>
        <dbReference type="Proteomes" id="UP000254771"/>
    </source>
</evidence>
<gene>
    <name evidence="2" type="ORF">DIZ78_13815</name>
</gene>
<keyword evidence="3" id="KW-1185">Reference proteome</keyword>
<dbReference type="EMBL" id="QFXE01000018">
    <property type="protein sequence ID" value="RDH83588.1"/>
    <property type="molecule type" value="Genomic_DNA"/>
</dbReference>
<proteinExistence type="predicted"/>
<feature type="signal peptide" evidence="1">
    <location>
        <begin position="1"/>
        <end position="23"/>
    </location>
</feature>
<reference evidence="2 3" key="1">
    <citation type="journal article" date="2018" name="ISME J.">
        <title>Endosymbiont genomes yield clues of tubeworm success.</title>
        <authorList>
            <person name="Li Y."/>
            <person name="Liles M.R."/>
            <person name="Halanych K.M."/>
        </authorList>
    </citation>
    <scope>NUCLEOTIDE SEQUENCE [LARGE SCALE GENOMIC DNA]</scope>
    <source>
        <strain evidence="2">A1462</strain>
    </source>
</reference>
<organism evidence="2 3">
    <name type="scientific">endosymbiont of Escarpia spicata</name>
    <dbReference type="NCBI Taxonomy" id="2200908"/>
    <lineage>
        <taxon>Bacteria</taxon>
        <taxon>Pseudomonadati</taxon>
        <taxon>Pseudomonadota</taxon>
        <taxon>Gammaproteobacteria</taxon>
        <taxon>sulfur-oxidizing symbionts</taxon>
    </lineage>
</organism>
<dbReference type="AlphaFoldDB" id="A0A370DFA1"/>
<dbReference type="InterPro" id="IPR004509">
    <property type="entry name" value="Competence_ComEA_HhH"/>
</dbReference>
<accession>A0A370DFA1</accession>
<evidence type="ECO:0000313" key="2">
    <source>
        <dbReference type="EMBL" id="RDH83588.1"/>
    </source>
</evidence>
<dbReference type="Pfam" id="PF12836">
    <property type="entry name" value="HHH_3"/>
    <property type="match status" value="1"/>
</dbReference>
<name>A0A370DFA1_9GAMM</name>
<feature type="chain" id="PRO_5016994380" evidence="1">
    <location>
        <begin position="24"/>
        <end position="90"/>
    </location>
</feature>